<gene>
    <name evidence="8" type="ORF">FWK35_00005995</name>
</gene>
<dbReference type="PANTHER" id="PTHR21041">
    <property type="entry name" value="DENDRITIC CELL-SPECIFIC TRANSMEMBRANE PROTEIN"/>
    <property type="match status" value="1"/>
</dbReference>
<dbReference type="Pfam" id="PF26039">
    <property type="entry name" value="Dcst2"/>
    <property type="match status" value="1"/>
</dbReference>
<comment type="caution">
    <text evidence="8">The sequence shown here is derived from an EMBL/GenBank/DDBJ whole genome shotgun (WGS) entry which is preliminary data.</text>
</comment>
<dbReference type="Proteomes" id="UP000478052">
    <property type="component" value="Unassembled WGS sequence"/>
</dbReference>
<reference evidence="8 9" key="1">
    <citation type="submission" date="2019-08" db="EMBL/GenBank/DDBJ databases">
        <title>Whole genome of Aphis craccivora.</title>
        <authorList>
            <person name="Voronova N.V."/>
            <person name="Shulinski R.S."/>
            <person name="Bandarenka Y.V."/>
            <person name="Zhorov D.G."/>
            <person name="Warner D."/>
        </authorList>
    </citation>
    <scope>NUCLEOTIDE SEQUENCE [LARGE SCALE GENOMIC DNA]</scope>
    <source>
        <strain evidence="8">180601</strain>
        <tissue evidence="8">Whole Body</tissue>
    </source>
</reference>
<feature type="domain" description="E3 ubiquitin-protein ligase DCST1-like C-terminal" evidence="7">
    <location>
        <begin position="676"/>
        <end position="724"/>
    </location>
</feature>
<evidence type="ECO:0000259" key="6">
    <source>
        <dbReference type="Pfam" id="PF07782"/>
    </source>
</evidence>
<keyword evidence="9" id="KW-1185">Reference proteome</keyword>
<dbReference type="OrthoDB" id="6598372at2759"/>
<evidence type="ECO:0000256" key="2">
    <source>
        <dbReference type="ARBA" id="ARBA00022692"/>
    </source>
</evidence>
<evidence type="ECO:0000256" key="4">
    <source>
        <dbReference type="ARBA" id="ARBA00023136"/>
    </source>
</evidence>
<keyword evidence="4 5" id="KW-0472">Membrane</keyword>
<feature type="domain" description="Dendritic cell-specific transmembrane protein-like" evidence="6">
    <location>
        <begin position="420"/>
        <end position="619"/>
    </location>
</feature>
<dbReference type="InterPro" id="IPR058842">
    <property type="entry name" value="DCST1_C"/>
</dbReference>
<evidence type="ECO:0000259" key="7">
    <source>
        <dbReference type="Pfam" id="PF26037"/>
    </source>
</evidence>
<dbReference type="Pfam" id="PF26037">
    <property type="entry name" value="zf-RING_DCST1_C"/>
    <property type="match status" value="1"/>
</dbReference>
<feature type="transmembrane region" description="Helical" evidence="5">
    <location>
        <begin position="93"/>
        <end position="116"/>
    </location>
</feature>
<protein>
    <submittedName>
        <fullName evidence="8">DC-STAMP domain-containing protein 2-like</fullName>
    </submittedName>
</protein>
<feature type="transmembrane region" description="Helical" evidence="5">
    <location>
        <begin position="475"/>
        <end position="499"/>
    </location>
</feature>
<evidence type="ECO:0000313" key="8">
    <source>
        <dbReference type="EMBL" id="KAF0768611.1"/>
    </source>
</evidence>
<name>A0A6G0ZCF2_APHCR</name>
<dbReference type="InterPro" id="IPR012858">
    <property type="entry name" value="DC_STAMP-like"/>
</dbReference>
<dbReference type="AlphaFoldDB" id="A0A6G0ZCF2"/>
<evidence type="ECO:0000313" key="9">
    <source>
        <dbReference type="Proteomes" id="UP000478052"/>
    </source>
</evidence>
<proteinExistence type="predicted"/>
<evidence type="ECO:0000256" key="1">
    <source>
        <dbReference type="ARBA" id="ARBA00004141"/>
    </source>
</evidence>
<evidence type="ECO:0000256" key="5">
    <source>
        <dbReference type="SAM" id="Phobius"/>
    </source>
</evidence>
<keyword evidence="2 5" id="KW-0812">Transmembrane</keyword>
<dbReference type="InterPro" id="IPR051856">
    <property type="entry name" value="CSR-E3_Ligase_Protein"/>
</dbReference>
<dbReference type="Pfam" id="PF07782">
    <property type="entry name" value="DC_STAMP"/>
    <property type="match status" value="1"/>
</dbReference>
<dbReference type="GO" id="GO:0016020">
    <property type="term" value="C:membrane"/>
    <property type="evidence" value="ECO:0007669"/>
    <property type="project" value="UniProtKB-SubCell"/>
</dbReference>
<organism evidence="8 9">
    <name type="scientific">Aphis craccivora</name>
    <name type="common">Cowpea aphid</name>
    <dbReference type="NCBI Taxonomy" id="307492"/>
    <lineage>
        <taxon>Eukaryota</taxon>
        <taxon>Metazoa</taxon>
        <taxon>Ecdysozoa</taxon>
        <taxon>Arthropoda</taxon>
        <taxon>Hexapoda</taxon>
        <taxon>Insecta</taxon>
        <taxon>Pterygota</taxon>
        <taxon>Neoptera</taxon>
        <taxon>Paraneoptera</taxon>
        <taxon>Hemiptera</taxon>
        <taxon>Sternorrhyncha</taxon>
        <taxon>Aphidomorpha</taxon>
        <taxon>Aphidoidea</taxon>
        <taxon>Aphididae</taxon>
        <taxon>Aphidini</taxon>
        <taxon>Aphis</taxon>
        <taxon>Aphis</taxon>
    </lineage>
</organism>
<keyword evidence="3 5" id="KW-1133">Transmembrane helix</keyword>
<accession>A0A6G0ZCF2</accession>
<dbReference type="EMBL" id="VUJU01000735">
    <property type="protein sequence ID" value="KAF0768611.1"/>
    <property type="molecule type" value="Genomic_DNA"/>
</dbReference>
<comment type="subcellular location">
    <subcellularLocation>
        <location evidence="1">Membrane</location>
        <topology evidence="1">Multi-pass membrane protein</topology>
    </subcellularLocation>
</comment>
<feature type="transmembrane region" description="Helical" evidence="5">
    <location>
        <begin position="385"/>
        <end position="405"/>
    </location>
</feature>
<feature type="transmembrane region" description="Helical" evidence="5">
    <location>
        <begin position="128"/>
        <end position="150"/>
    </location>
</feature>
<dbReference type="PANTHER" id="PTHR21041:SF9">
    <property type="entry name" value="DENDRITIC CELL-SPECIFIC TRANSMEMBRANE PROTEIN-LIKE DOMAIN-CONTAINING PROTEIN"/>
    <property type="match status" value="1"/>
</dbReference>
<feature type="transmembrane region" description="Helical" evidence="5">
    <location>
        <begin position="578"/>
        <end position="596"/>
    </location>
</feature>
<evidence type="ECO:0000256" key="3">
    <source>
        <dbReference type="ARBA" id="ARBA00022989"/>
    </source>
</evidence>
<sequence length="836" mass="97403">MYFLRVFRTLLLKMIFKSYLRRKVYALEKLKGNNPKYSIFDRFINVLLNLLWCIWMEKWCGVNKENKRMIKWAKIKKILETNGTFANFLLKSLLGFISGILLTMGMFMFLLLQLNYSYTKATVISSTIGSVLTLGLAFSPIFRCIFMMVLPQLFSDKGRHALLMYAFILSFSGPSKTTLHNTGVLSESLTCLQDEIKSAIRQIVELIKKPLLAVRSSITRIKADLAVIINKMKKGMLAVKNTVTELVRTIKSAYEWLYSVMNICNKKVGTPYQRCTRMFDDALEECKVTVSPTFDWMCSISYVISNVCYTVKFLDSLCEFFEFINESIFGAIQNSIKSYVRHMKNMFYVSIDYKHSFAFESTPNKLSSDIIRGIITEIKYKIENVVMLFDWAGSIFSFFFLYVFVMVWRYRQKYLTVDSFDNKYLTKELYELDERKQILDWPTIMPLTRVEKNKFIERTSAHLVLQERKALFRSLAILLLATIKILIQMAVDYSLYWILITVRKYGRLSTQLDRKNNKIVRIATPRMIDVNIDGDGILADLYKTIIQTFKPVAKEMNMDTMNCLPNPWPPNYDCYKRIIFVLTLTWFLAIMQPYGLRFRSYVMGYYHPDVARTRAVWLHNHIIRRRINFIKFARRFLRRKFGLSGEENIEDTSFLDLIYSKCPFLDRIWSRKKQIVCLLCGYKAKEIDLKSGEIVKCDNGNCKGVYCSKCFKDIDNKCTLCSNPINYGDITDISEEKDSSSDSTEMNAVKLSVHKKPIKKIGKRKRVKWAKTDFHKVSTDEEGNDGDESSISEYSNSTCSSVSNSYENDPNYVNSDLNYRTLIIESQDGIQRYSSI</sequence>